<feature type="domain" description="Bifunctional inhibitor/plant lipid transfer protein/seed storage helical" evidence="6">
    <location>
        <begin position="30"/>
        <end position="114"/>
    </location>
</feature>
<evidence type="ECO:0000256" key="4">
    <source>
        <dbReference type="RuleBase" id="RU000628"/>
    </source>
</evidence>
<evidence type="ECO:0000256" key="2">
    <source>
        <dbReference type="ARBA" id="ARBA00022448"/>
    </source>
</evidence>
<evidence type="ECO:0000256" key="1">
    <source>
        <dbReference type="ARBA" id="ARBA00009748"/>
    </source>
</evidence>
<evidence type="ECO:0000313" key="7">
    <source>
        <dbReference type="EMBL" id="KAE9459875.1"/>
    </source>
</evidence>
<accession>A0A6A4LPT4</accession>
<keyword evidence="5" id="KW-0732">Signal</keyword>
<dbReference type="Pfam" id="PF00234">
    <property type="entry name" value="Tryp_alpha_amyl"/>
    <property type="match status" value="1"/>
</dbReference>
<keyword evidence="8" id="KW-1185">Reference proteome</keyword>
<keyword evidence="2 4" id="KW-0813">Transport</keyword>
<dbReference type="Gene3D" id="1.10.110.10">
    <property type="entry name" value="Plant lipid-transfer and hydrophobic proteins"/>
    <property type="match status" value="1"/>
</dbReference>
<protein>
    <recommendedName>
        <fullName evidence="4">Non-specific lipid-transfer protein</fullName>
    </recommendedName>
</protein>
<comment type="caution">
    <text evidence="7">The sequence shown here is derived from an EMBL/GenBank/DDBJ whole genome shotgun (WGS) entry which is preliminary data.</text>
</comment>
<dbReference type="SMART" id="SM00499">
    <property type="entry name" value="AAI"/>
    <property type="match status" value="1"/>
</dbReference>
<evidence type="ECO:0000313" key="8">
    <source>
        <dbReference type="Proteomes" id="UP000428333"/>
    </source>
</evidence>
<dbReference type="GO" id="GO:0008289">
    <property type="term" value="F:lipid binding"/>
    <property type="evidence" value="ECO:0007669"/>
    <property type="project" value="UniProtKB-KW"/>
</dbReference>
<dbReference type="PRINTS" id="PR00382">
    <property type="entry name" value="LIPIDTRNSFER"/>
</dbReference>
<dbReference type="AlphaFoldDB" id="A0A6A4LPT4"/>
<evidence type="ECO:0000256" key="3">
    <source>
        <dbReference type="ARBA" id="ARBA00023121"/>
    </source>
</evidence>
<feature type="chain" id="PRO_5025557150" description="Non-specific lipid-transfer protein" evidence="5">
    <location>
        <begin position="28"/>
        <end position="157"/>
    </location>
</feature>
<organism evidence="7 8">
    <name type="scientific">Rhododendron williamsianum</name>
    <dbReference type="NCBI Taxonomy" id="262921"/>
    <lineage>
        <taxon>Eukaryota</taxon>
        <taxon>Viridiplantae</taxon>
        <taxon>Streptophyta</taxon>
        <taxon>Embryophyta</taxon>
        <taxon>Tracheophyta</taxon>
        <taxon>Spermatophyta</taxon>
        <taxon>Magnoliopsida</taxon>
        <taxon>eudicotyledons</taxon>
        <taxon>Gunneridae</taxon>
        <taxon>Pentapetalae</taxon>
        <taxon>asterids</taxon>
        <taxon>Ericales</taxon>
        <taxon>Ericaceae</taxon>
        <taxon>Ericoideae</taxon>
        <taxon>Rhodoreae</taxon>
        <taxon>Rhododendron</taxon>
    </lineage>
</organism>
<feature type="non-terminal residue" evidence="7">
    <location>
        <position position="1"/>
    </location>
</feature>
<gene>
    <name evidence="7" type="ORF">C3L33_08223</name>
</gene>
<dbReference type="CDD" id="cd01960">
    <property type="entry name" value="nsLTP1"/>
    <property type="match status" value="1"/>
</dbReference>
<dbReference type="GO" id="GO:0006869">
    <property type="term" value="P:lipid transport"/>
    <property type="evidence" value="ECO:0007669"/>
    <property type="project" value="InterPro"/>
</dbReference>
<dbReference type="EMBL" id="QEFC01001155">
    <property type="protein sequence ID" value="KAE9459875.1"/>
    <property type="molecule type" value="Genomic_DNA"/>
</dbReference>
<feature type="signal peptide" evidence="5">
    <location>
        <begin position="1"/>
        <end position="27"/>
    </location>
</feature>
<dbReference type="SUPFAM" id="SSF47699">
    <property type="entry name" value="Bifunctional inhibitor/lipid-transfer protein/seed storage 2S albumin"/>
    <property type="match status" value="1"/>
</dbReference>
<dbReference type="PANTHER" id="PTHR33076">
    <property type="entry name" value="NON-SPECIFIC LIPID-TRANSFER PROTEIN 2-RELATED"/>
    <property type="match status" value="1"/>
</dbReference>
<keyword evidence="3 4" id="KW-0446">Lipid-binding</keyword>
<comment type="similarity">
    <text evidence="1 4">Belongs to the plant LTP family.</text>
</comment>
<dbReference type="InterPro" id="IPR016140">
    <property type="entry name" value="Bifunc_inhib/LTP/seed_store"/>
</dbReference>
<reference evidence="7 8" key="1">
    <citation type="journal article" date="2019" name="Genome Biol. Evol.">
        <title>The Rhododendron genome and chromosomal organization provide insight into shared whole-genome duplications across the heath family (Ericaceae).</title>
        <authorList>
            <person name="Soza V.L."/>
            <person name="Lindsley D."/>
            <person name="Waalkes A."/>
            <person name="Ramage E."/>
            <person name="Patwardhan R.P."/>
            <person name="Burton J.N."/>
            <person name="Adey A."/>
            <person name="Kumar A."/>
            <person name="Qiu R."/>
            <person name="Shendure J."/>
            <person name="Hall B."/>
        </authorList>
    </citation>
    <scope>NUCLEOTIDE SEQUENCE [LARGE SCALE GENOMIC DNA]</scope>
    <source>
        <strain evidence="7">RSF 1966-606</strain>
    </source>
</reference>
<dbReference type="InterPro" id="IPR036312">
    <property type="entry name" value="Bifun_inhib/LTP/seed_sf"/>
</dbReference>
<dbReference type="OrthoDB" id="1920459at2759"/>
<sequence length="157" mass="16241">MKSSSQAVPLMAILMLVLLVSPSSVAAVTCGDAFRYVSPCVTYLRSGSGMPPPPCCAGAKALAAACPTTADRQTACGCLKTASQSLNVNPALAKALPGNCQINLGFTVGPNIDCSTYVFQLAISLKLFFTSTHEHAYGPLNLKPSRDGGCEMLPVEA</sequence>
<dbReference type="Proteomes" id="UP000428333">
    <property type="component" value="Linkage Group LG05"/>
</dbReference>
<name>A0A6A4LPT4_9ERIC</name>
<evidence type="ECO:0000259" key="6">
    <source>
        <dbReference type="SMART" id="SM00499"/>
    </source>
</evidence>
<evidence type="ECO:0000256" key="5">
    <source>
        <dbReference type="SAM" id="SignalP"/>
    </source>
</evidence>
<dbReference type="InterPro" id="IPR000528">
    <property type="entry name" value="Plant_nsLTP"/>
</dbReference>
<comment type="function">
    <text evidence="4">Plant non-specific lipid-transfer proteins transfer phospholipids as well as galactolipids across membranes. May play a role in wax or cutin deposition in the cell walls of expanding epidermal cells and certain secretory tissues.</text>
</comment>
<proteinExistence type="inferred from homology"/>